<dbReference type="Pfam" id="PF13031">
    <property type="entry name" value="DUF3892"/>
    <property type="match status" value="1"/>
</dbReference>
<comment type="caution">
    <text evidence="1">The sequence shown here is derived from an EMBL/GenBank/DDBJ whole genome shotgun (WGS) entry which is preliminary data.</text>
</comment>
<evidence type="ECO:0000313" key="1">
    <source>
        <dbReference type="EMBL" id="OWK27516.1"/>
    </source>
</evidence>
<keyword evidence="2" id="KW-1185">Reference proteome</keyword>
<dbReference type="Proteomes" id="UP000197290">
    <property type="component" value="Unassembled WGS sequence"/>
</dbReference>
<name>A0A245ZCY5_9SPHN</name>
<gene>
    <name evidence="1" type="ORF">SPDO_32850</name>
</gene>
<protein>
    <recommendedName>
        <fullName evidence="3">DUF3892 domain-containing protein</fullName>
    </recommendedName>
</protein>
<dbReference type="RefSeq" id="WP_088368588.1">
    <property type="nucleotide sequence ID" value="NZ_NBBI01000014.1"/>
</dbReference>
<accession>A0A245ZCY5</accession>
<dbReference type="InterPro" id="IPR024997">
    <property type="entry name" value="DUF3892"/>
</dbReference>
<organism evidence="1 2">
    <name type="scientific">Sphingomonas dokdonensis</name>
    <dbReference type="NCBI Taxonomy" id="344880"/>
    <lineage>
        <taxon>Bacteria</taxon>
        <taxon>Pseudomonadati</taxon>
        <taxon>Pseudomonadota</taxon>
        <taxon>Alphaproteobacteria</taxon>
        <taxon>Sphingomonadales</taxon>
        <taxon>Sphingomonadaceae</taxon>
        <taxon>Sphingomonas</taxon>
    </lineage>
</organism>
<proteinExistence type="predicted"/>
<dbReference type="AlphaFoldDB" id="A0A245ZCY5"/>
<evidence type="ECO:0000313" key="2">
    <source>
        <dbReference type="Proteomes" id="UP000197290"/>
    </source>
</evidence>
<sequence>MAKRYVNKSGKDKDGDITKLCNAGQGWSPRLKADAIRDIENGDHQYYVSWTDGQETPITVVNGTTGKYLRTRRDGSTKNNLDDLPDC</sequence>
<reference evidence="1 2" key="1">
    <citation type="submission" date="2017-03" db="EMBL/GenBank/DDBJ databases">
        <title>Genome sequence of Sphingomonas dokdonensis DSM 21029.</title>
        <authorList>
            <person name="Poehlein A."/>
            <person name="Wuebbeler J.H."/>
            <person name="Steinbuechel A."/>
            <person name="Daniel R."/>
        </authorList>
    </citation>
    <scope>NUCLEOTIDE SEQUENCE [LARGE SCALE GENOMIC DNA]</scope>
    <source>
        <strain evidence="1 2">DSM 21029</strain>
    </source>
</reference>
<evidence type="ECO:0008006" key="3">
    <source>
        <dbReference type="Google" id="ProtNLM"/>
    </source>
</evidence>
<dbReference type="OrthoDB" id="826539at2"/>
<dbReference type="EMBL" id="NBBI01000014">
    <property type="protein sequence ID" value="OWK27516.1"/>
    <property type="molecule type" value="Genomic_DNA"/>
</dbReference>